<reference evidence="3 5" key="1">
    <citation type="submission" date="2024-04" db="EMBL/GenBank/DDBJ databases">
        <title>Tritrichomonas musculus Genome.</title>
        <authorList>
            <person name="Alves-Ferreira E."/>
            <person name="Grigg M."/>
            <person name="Lorenzi H."/>
            <person name="Galac M."/>
        </authorList>
    </citation>
    <scope>NUCLEOTIDE SEQUENCE [LARGE SCALE GENOMIC DNA]</scope>
    <source>
        <strain evidence="3 5">EAF2021</strain>
    </source>
</reference>
<dbReference type="Proteomes" id="UP001470230">
    <property type="component" value="Unassembled WGS sequence"/>
</dbReference>
<evidence type="ECO:0000313" key="4">
    <source>
        <dbReference type="EMBL" id="KAK8891129.1"/>
    </source>
</evidence>
<organism evidence="3 5">
    <name type="scientific">Tritrichomonas musculus</name>
    <dbReference type="NCBI Taxonomy" id="1915356"/>
    <lineage>
        <taxon>Eukaryota</taxon>
        <taxon>Metamonada</taxon>
        <taxon>Parabasalia</taxon>
        <taxon>Tritrichomonadida</taxon>
        <taxon>Tritrichomonadidae</taxon>
        <taxon>Tritrichomonas</taxon>
    </lineage>
</organism>
<comment type="caution">
    <text evidence="3">The sequence shown here is derived from an EMBL/GenBank/DDBJ whole genome shotgun (WGS) entry which is preliminary data.</text>
</comment>
<sequence>MNGIKISVNADNITEILGYYHHELSQHTNDINTIKQHIQTLLEENQKKTEKEIYANSTNSKSNSEQSFQIFIDACNARLEAFAASIKSISQQIVIIDESSHKLKDYVDSKIASFQSQIKNIEKSIQTMPDANNESNNISPCSPKNKKKELKTKSSIKKNQQKRKLSSLGQREKCSSRLSALPKNDMNENDENQNECSMFDTTNTEIQKKCDQISDEMNALKISMREITKNSKIDKDSFQKMINSLYSRLENFVTHNDLEIAISSELEKNRQTIATPAALMCSNNSPKRSIQTPRRKVHVTLINGEALSNDRRQIQNQQIRCSATLNPNYGANHGTYNSANSFKNNPDYVVSNGNGRTLLSTAQGGGYYAPVQYH</sequence>
<name>A0ABR2GK77_9EUKA</name>
<feature type="compositionally biased region" description="Polar residues" evidence="2">
    <location>
        <begin position="128"/>
        <end position="140"/>
    </location>
</feature>
<protein>
    <submittedName>
        <fullName evidence="3">Uncharacterized protein</fullName>
    </submittedName>
</protein>
<proteinExistence type="predicted"/>
<dbReference type="EMBL" id="JAPFFF010000004">
    <property type="protein sequence ID" value="KAK8891129.1"/>
    <property type="molecule type" value="Genomic_DNA"/>
</dbReference>
<keyword evidence="5" id="KW-1185">Reference proteome</keyword>
<feature type="compositionally biased region" description="Basic residues" evidence="2">
    <location>
        <begin position="144"/>
        <end position="165"/>
    </location>
</feature>
<gene>
    <name evidence="4" type="ORF">M9Y10_028334</name>
    <name evidence="3" type="ORF">M9Y10_037655</name>
</gene>
<feature type="coiled-coil region" evidence="1">
    <location>
        <begin position="24"/>
        <end position="51"/>
    </location>
</feature>
<evidence type="ECO:0000256" key="1">
    <source>
        <dbReference type="SAM" id="Coils"/>
    </source>
</evidence>
<dbReference type="EMBL" id="JAPFFF010000569">
    <property type="protein sequence ID" value="KAK8833958.1"/>
    <property type="molecule type" value="Genomic_DNA"/>
</dbReference>
<feature type="region of interest" description="Disordered" evidence="2">
    <location>
        <begin position="128"/>
        <end position="193"/>
    </location>
</feature>
<evidence type="ECO:0000313" key="5">
    <source>
        <dbReference type="Proteomes" id="UP001470230"/>
    </source>
</evidence>
<accession>A0ABR2GK77</accession>
<keyword evidence="1" id="KW-0175">Coiled coil</keyword>
<evidence type="ECO:0000256" key="2">
    <source>
        <dbReference type="SAM" id="MobiDB-lite"/>
    </source>
</evidence>
<evidence type="ECO:0000313" key="3">
    <source>
        <dbReference type="EMBL" id="KAK8833958.1"/>
    </source>
</evidence>